<dbReference type="GO" id="GO:0000271">
    <property type="term" value="P:polysaccharide biosynthetic process"/>
    <property type="evidence" value="ECO:0007669"/>
    <property type="project" value="TreeGrafter"/>
</dbReference>
<sequence>MNSLDNKKNSNTIKFIRDIYSSMDDFIPLHEPRFVGNEKKYLLDTIDSTFVSSVGAYVDKFEEMMQEISQTKKAIAVVNGTSGIQVALRLVGVNIGDEVLTQALTFVATANAIAYNGGKPVFLDVDLDTMGLSPNAVQNFLEEYGERREDGCYNKKTGNKIAACLPMHTFGFPVNIDELVKICNNWEIPVVEDAAESLGSEYKGQPTGSFGEVGVFSFNGNKIVTSGGGGAIVTNNPALGIKAKYLTTTAKQPHAYEYVHDELGYNYRMPNLNAALACAQLEKLNWFLEKKRELAKKYEEFFKGADAKFRTELPQTNANYWLMCVELESRNARDLFLKETNEAKVMTRPIWELMYKLPMYQDCFKDEQVNARFLVDRIVNIPSSVLNTNILN</sequence>
<dbReference type="Gene3D" id="3.90.1150.10">
    <property type="entry name" value="Aspartate Aminotransferase, domain 1"/>
    <property type="match status" value="1"/>
</dbReference>
<dbReference type="InterPro" id="IPR015422">
    <property type="entry name" value="PyrdxlP-dep_Trfase_small"/>
</dbReference>
<comment type="similarity">
    <text evidence="3">Belongs to the DegT/DnrJ/EryC1 family.</text>
</comment>
<evidence type="ECO:0000313" key="4">
    <source>
        <dbReference type="EMBL" id="EHQ01407.1"/>
    </source>
</evidence>
<dbReference type="Pfam" id="PF01041">
    <property type="entry name" value="DegT_DnrJ_EryC1"/>
    <property type="match status" value="1"/>
</dbReference>
<protein>
    <submittedName>
        <fullName evidence="4">DegT/DnrJ/EryC1/StrS aminotransferase</fullName>
    </submittedName>
</protein>
<keyword evidence="4" id="KW-0032">Aminotransferase</keyword>
<dbReference type="GO" id="GO:0008483">
    <property type="term" value="F:transaminase activity"/>
    <property type="evidence" value="ECO:0007669"/>
    <property type="project" value="UniProtKB-KW"/>
</dbReference>
<evidence type="ECO:0000256" key="3">
    <source>
        <dbReference type="RuleBase" id="RU004508"/>
    </source>
</evidence>
<name>H2BS84_GILLR</name>
<dbReference type="SUPFAM" id="SSF53383">
    <property type="entry name" value="PLP-dependent transferases"/>
    <property type="match status" value="1"/>
</dbReference>
<dbReference type="RefSeq" id="WP_006987729.1">
    <property type="nucleotide sequence ID" value="NZ_JH594606.1"/>
</dbReference>
<dbReference type="HOGENOM" id="CLU_033332_2_1_10"/>
<dbReference type="CDD" id="cd00616">
    <property type="entry name" value="AHBA_syn"/>
    <property type="match status" value="1"/>
</dbReference>
<dbReference type="InterPro" id="IPR015424">
    <property type="entry name" value="PyrdxlP-dep_Trfase"/>
</dbReference>
<feature type="active site" description="Proton acceptor" evidence="1">
    <location>
        <position position="222"/>
    </location>
</feature>
<dbReference type="InterPro" id="IPR026385">
    <property type="entry name" value="LegC-like"/>
</dbReference>
<dbReference type="eggNOG" id="COG0399">
    <property type="taxonomic scope" value="Bacteria"/>
</dbReference>
<gene>
    <name evidence="4" type="ORF">Gilli_0697</name>
</gene>
<dbReference type="AlphaFoldDB" id="H2BS84"/>
<dbReference type="InterPro" id="IPR000653">
    <property type="entry name" value="DegT/StrS_aminotransferase"/>
</dbReference>
<dbReference type="Gene3D" id="3.40.640.10">
    <property type="entry name" value="Type I PLP-dependent aspartate aminotransferase-like (Major domain)"/>
    <property type="match status" value="1"/>
</dbReference>
<keyword evidence="5" id="KW-1185">Reference proteome</keyword>
<reference evidence="5" key="1">
    <citation type="journal article" date="2012" name="Stand. Genomic Sci.">
        <title>Genome sequence of the Antarctic rhodopsins-containing flavobacterium Gillisia limnaea type strain (R-8282(T)).</title>
        <authorList>
            <person name="Riedel T."/>
            <person name="Held B."/>
            <person name="Nolan M."/>
            <person name="Lucas S."/>
            <person name="Lapidus A."/>
            <person name="Tice H."/>
            <person name="Del Rio T.G."/>
            <person name="Cheng J.F."/>
            <person name="Han C."/>
            <person name="Tapia R."/>
            <person name="Goodwin L.A."/>
            <person name="Pitluck S."/>
            <person name="Liolios K."/>
            <person name="Mavromatis K."/>
            <person name="Pagani I."/>
            <person name="Ivanova N."/>
            <person name="Mikhailova N."/>
            <person name="Pati A."/>
            <person name="Chen A."/>
            <person name="Palaniappan K."/>
            <person name="Land M."/>
            <person name="Rohde M."/>
            <person name="Tindall B.J."/>
            <person name="Detter J.C."/>
            <person name="Goker M."/>
            <person name="Bristow J."/>
            <person name="Eisen J.A."/>
            <person name="Markowitz V."/>
            <person name="Hugenholtz P."/>
            <person name="Kyrpides N.C."/>
            <person name="Klenk H.P."/>
            <person name="Woyke T."/>
        </authorList>
    </citation>
    <scope>NUCLEOTIDE SEQUENCE [LARGE SCALE GENOMIC DNA]</scope>
    <source>
        <strain evidence="5">DSM 15749 / LMG 21470 / R-8282</strain>
    </source>
</reference>
<accession>H2BS84</accession>
<proteinExistence type="inferred from homology"/>
<dbReference type="PIRSF" id="PIRSF000390">
    <property type="entry name" value="PLP_StrS"/>
    <property type="match status" value="1"/>
</dbReference>
<dbReference type="STRING" id="865937.Gilli_0697"/>
<dbReference type="InterPro" id="IPR015421">
    <property type="entry name" value="PyrdxlP-dep_Trfase_major"/>
</dbReference>
<dbReference type="PANTHER" id="PTHR30244">
    <property type="entry name" value="TRANSAMINASE"/>
    <property type="match status" value="1"/>
</dbReference>
<organism evidence="4 5">
    <name type="scientific">Gillisia limnaea (strain DSM 15749 / LMG 21470 / R-8282)</name>
    <dbReference type="NCBI Taxonomy" id="865937"/>
    <lineage>
        <taxon>Bacteria</taxon>
        <taxon>Pseudomonadati</taxon>
        <taxon>Bacteroidota</taxon>
        <taxon>Flavobacteriia</taxon>
        <taxon>Flavobacteriales</taxon>
        <taxon>Flavobacteriaceae</taxon>
        <taxon>Gillisia</taxon>
    </lineage>
</organism>
<dbReference type="NCBIfam" id="TIGR04181">
    <property type="entry name" value="NHT_00031"/>
    <property type="match status" value="1"/>
</dbReference>
<dbReference type="Proteomes" id="UP000003844">
    <property type="component" value="Unassembled WGS sequence"/>
</dbReference>
<keyword evidence="2 3" id="KW-0663">Pyridoxal phosphate</keyword>
<evidence type="ECO:0000256" key="2">
    <source>
        <dbReference type="PIRSR" id="PIRSR000390-2"/>
    </source>
</evidence>
<dbReference type="EMBL" id="JH594606">
    <property type="protein sequence ID" value="EHQ01407.1"/>
    <property type="molecule type" value="Genomic_DNA"/>
</dbReference>
<keyword evidence="4" id="KW-0808">Transferase</keyword>
<evidence type="ECO:0000256" key="1">
    <source>
        <dbReference type="PIRSR" id="PIRSR000390-1"/>
    </source>
</evidence>
<dbReference type="PANTHER" id="PTHR30244:SF30">
    <property type="entry name" value="BLR5990 PROTEIN"/>
    <property type="match status" value="1"/>
</dbReference>
<feature type="modified residue" description="N6-(pyridoxal phosphate)lysine" evidence="2">
    <location>
        <position position="222"/>
    </location>
</feature>
<evidence type="ECO:0000313" key="5">
    <source>
        <dbReference type="Proteomes" id="UP000003844"/>
    </source>
</evidence>
<dbReference type="GO" id="GO:0030170">
    <property type="term" value="F:pyridoxal phosphate binding"/>
    <property type="evidence" value="ECO:0007669"/>
    <property type="project" value="TreeGrafter"/>
</dbReference>